<dbReference type="PANTHER" id="PTHR30006">
    <property type="entry name" value="THIAMINE-BINDING PERIPLASMIC PROTEIN-RELATED"/>
    <property type="match status" value="1"/>
</dbReference>
<dbReference type="InterPro" id="IPR006311">
    <property type="entry name" value="TAT_signal"/>
</dbReference>
<protein>
    <submittedName>
        <fullName evidence="2">Extracellular solute-binding protein</fullName>
    </submittedName>
</protein>
<reference evidence="2 3" key="1">
    <citation type="submission" date="2021-03" db="EMBL/GenBank/DDBJ databases">
        <title>Tianweitania aestuarii sp. nov., isolated from a tidal flat.</title>
        <authorList>
            <person name="Park S."/>
            <person name="Yoon J.-H."/>
        </authorList>
    </citation>
    <scope>NUCLEOTIDE SEQUENCE [LARGE SCALE GENOMIC DNA]</scope>
    <source>
        <strain evidence="2 3">BSSL-BM11</strain>
    </source>
</reference>
<comment type="caution">
    <text evidence="2">The sequence shown here is derived from an EMBL/GenBank/DDBJ whole genome shotgun (WGS) entry which is preliminary data.</text>
</comment>
<dbReference type="PANTHER" id="PTHR30006:SF2">
    <property type="entry name" value="ABC TRANSPORTER SUBSTRATE-BINDING PROTEIN"/>
    <property type="match status" value="1"/>
</dbReference>
<evidence type="ECO:0000313" key="2">
    <source>
        <dbReference type="EMBL" id="MBS9721390.1"/>
    </source>
</evidence>
<keyword evidence="1" id="KW-0732">Signal</keyword>
<dbReference type="Proteomes" id="UP001297272">
    <property type="component" value="Unassembled WGS sequence"/>
</dbReference>
<keyword evidence="3" id="KW-1185">Reference proteome</keyword>
<evidence type="ECO:0000313" key="3">
    <source>
        <dbReference type="Proteomes" id="UP001297272"/>
    </source>
</evidence>
<dbReference type="EMBL" id="JAFMNX010000002">
    <property type="protein sequence ID" value="MBS9721390.1"/>
    <property type="molecule type" value="Genomic_DNA"/>
</dbReference>
<accession>A0ABS5RWD6</accession>
<gene>
    <name evidence="2" type="ORF">JYU29_11890</name>
</gene>
<dbReference type="SUPFAM" id="SSF53850">
    <property type="entry name" value="Periplasmic binding protein-like II"/>
    <property type="match status" value="1"/>
</dbReference>
<sequence length="346" mass="37255">MNIHLNRRSVIAGMAAMTATPLIGSKALAQAKPFEGRTLVSTGFGGSTMDIVADAVFKPFDAQTGATTTQMPMQSNAALARMIAEKGSPQIDMYQFSGGQEVDAVREGLTQAIAETDQIDALAADMRDPDGNWVAWAVIAEGLVYRTDKFDTPPTSYQDFFRPELKGHIAFPAITNGYGTDFLVMLAKTFGGSEDNIDPGFEAMAKLKDETIFAAASDIPTLFGQGDIWLMPYDTGNTYKNQQAGLPIAFTSPKEGSPAVKITACIAKDAANADVASAAIDRMLSPEAQIKIAEGMRWTPTNPNTKLPADLAQHVPDVTQLVSLDRAKINESRAAWIDRWNREIAS</sequence>
<dbReference type="Gene3D" id="3.40.190.10">
    <property type="entry name" value="Periplasmic binding protein-like II"/>
    <property type="match status" value="2"/>
</dbReference>
<name>A0ABS5RWD6_9HYPH</name>
<dbReference type="RefSeq" id="WP_213984991.1">
    <property type="nucleotide sequence ID" value="NZ_JAFMNX010000002.1"/>
</dbReference>
<proteinExistence type="predicted"/>
<organism evidence="2 3">
    <name type="scientific">Tianweitania aestuarii</name>
    <dbReference type="NCBI Taxonomy" id="2814886"/>
    <lineage>
        <taxon>Bacteria</taxon>
        <taxon>Pseudomonadati</taxon>
        <taxon>Pseudomonadota</taxon>
        <taxon>Alphaproteobacteria</taxon>
        <taxon>Hyphomicrobiales</taxon>
        <taxon>Phyllobacteriaceae</taxon>
        <taxon>Tianweitania</taxon>
    </lineage>
</organism>
<dbReference type="PROSITE" id="PS51318">
    <property type="entry name" value="TAT"/>
    <property type="match status" value="1"/>
</dbReference>
<dbReference type="Pfam" id="PF13343">
    <property type="entry name" value="SBP_bac_6"/>
    <property type="match status" value="1"/>
</dbReference>
<evidence type="ECO:0000256" key="1">
    <source>
        <dbReference type="ARBA" id="ARBA00022729"/>
    </source>
</evidence>